<dbReference type="Gene3D" id="3.40.50.2300">
    <property type="match status" value="2"/>
</dbReference>
<dbReference type="CDD" id="cd06268">
    <property type="entry name" value="PBP1_ABC_transporter_LIVBP-like"/>
    <property type="match status" value="1"/>
</dbReference>
<evidence type="ECO:0000313" key="1">
    <source>
        <dbReference type="EMBL" id="UUP12636.1"/>
    </source>
</evidence>
<proteinExistence type="predicted"/>
<dbReference type="InterPro" id="IPR028082">
    <property type="entry name" value="Peripla_BP_I"/>
</dbReference>
<gene>
    <name evidence="1" type="ORF">NQV15_12305</name>
</gene>
<reference evidence="1 2" key="1">
    <citation type="submission" date="2022-08" db="EMBL/GenBank/DDBJ databases">
        <title>novel species in genus Aeromicrobium.</title>
        <authorList>
            <person name="Ye L."/>
        </authorList>
    </citation>
    <scope>NUCLEOTIDE SEQUENCE [LARGE SCALE GENOMIC DNA]</scope>
    <source>
        <strain evidence="2">zg-Y1379</strain>
    </source>
</reference>
<dbReference type="SUPFAM" id="SSF53822">
    <property type="entry name" value="Periplasmic binding protein-like I"/>
    <property type="match status" value="1"/>
</dbReference>
<sequence>MVEADSGPKRPRDRALRARSVVVAAAAALALASCGAVMPGGGGSSSGDGSQPTSASPAAAGKTVKVVFIGVDLDEVKKQTKLVTASVGDPKKQVEALEKWVNDNGGLGGRKLDAVFRMYDAQTDSPASEEKLCNQVAQDDKAFAVVLTGQYQSNARPCYAQRKTLMLDASLVSNDQALFDELAPYLWSPSFPEYNAFTASYIKALSQEKFFEGRKKVAIVAADTPVNRRTVGKKAVPQLKKLGIDAEVGWVDTTDIGTIYQGSEQAAITFASAGIDRVMFLGGSRLASIFATIAGSKQFKATYAISSFDNPSFFLNNPDTVPADTMNGMVGIGFHPPQDVADSEMPFPGEGVEKECLDIYEAAGITFETREAARVALPYCDSVRMLKMGADGVDGPLTAEAWSKAVDADGAGFQTASGFGNALGDGGHAAAGSYRVMRFADDCNCFVYEGDDVPFSE</sequence>
<name>A0ABY5M6D9_9ACTN</name>
<dbReference type="RefSeq" id="WP_232400171.1">
    <property type="nucleotide sequence ID" value="NZ_CP102173.1"/>
</dbReference>
<evidence type="ECO:0008006" key="3">
    <source>
        <dbReference type="Google" id="ProtNLM"/>
    </source>
</evidence>
<dbReference type="EMBL" id="CP102173">
    <property type="protein sequence ID" value="UUP12636.1"/>
    <property type="molecule type" value="Genomic_DNA"/>
</dbReference>
<keyword evidence="2" id="KW-1185">Reference proteome</keyword>
<accession>A0ABY5M6D9</accession>
<dbReference type="Proteomes" id="UP001316184">
    <property type="component" value="Chromosome"/>
</dbReference>
<evidence type="ECO:0000313" key="2">
    <source>
        <dbReference type="Proteomes" id="UP001316184"/>
    </source>
</evidence>
<protein>
    <recommendedName>
        <fullName evidence="3">ABC transporter substrate-binding protein</fullName>
    </recommendedName>
</protein>
<organism evidence="1 2">
    <name type="scientific">Aeromicrobium wangtongii</name>
    <dbReference type="NCBI Taxonomy" id="2969247"/>
    <lineage>
        <taxon>Bacteria</taxon>
        <taxon>Bacillati</taxon>
        <taxon>Actinomycetota</taxon>
        <taxon>Actinomycetes</taxon>
        <taxon>Propionibacteriales</taxon>
        <taxon>Nocardioidaceae</taxon>
        <taxon>Aeromicrobium</taxon>
    </lineage>
</organism>